<dbReference type="Proteomes" id="UP000032633">
    <property type="component" value="Chromosome"/>
</dbReference>
<feature type="domain" description="PucR C-terminal helix-turn-helix" evidence="3">
    <location>
        <begin position="347"/>
        <end position="404"/>
    </location>
</feature>
<dbReference type="InterPro" id="IPR025736">
    <property type="entry name" value="PucR_C-HTH_dom"/>
</dbReference>
<evidence type="ECO:0000259" key="4">
    <source>
        <dbReference type="Pfam" id="PF17853"/>
    </source>
</evidence>
<name>A0A0D5NHK3_9BACL</name>
<keyword evidence="6" id="KW-1185">Reference proteome</keyword>
<dbReference type="OrthoDB" id="9792148at2"/>
<evidence type="ECO:0000313" key="6">
    <source>
        <dbReference type="Proteomes" id="UP000032633"/>
    </source>
</evidence>
<feature type="coiled-coil region" evidence="2">
    <location>
        <begin position="121"/>
        <end position="148"/>
    </location>
</feature>
<dbReference type="EMBL" id="CP011058">
    <property type="protein sequence ID" value="AJY74398.1"/>
    <property type="molecule type" value="Genomic_DNA"/>
</dbReference>
<proteinExistence type="inferred from homology"/>
<gene>
    <name evidence="5" type="ORF">VN24_07180</name>
</gene>
<dbReference type="KEGG" id="pbj:VN24_07180"/>
<evidence type="ECO:0000256" key="2">
    <source>
        <dbReference type="SAM" id="Coils"/>
    </source>
</evidence>
<sequence length="411" mass="46969">MAVEQNPFEGSFDSIEALAEAINDVLGCPVTIEDVNHRLIAYSSHDPHMDTARIATIVGRRVPEKVIGGLWRDGVIQRLAESDDPVRVPAIREIGLNDRVAVAIRKNTELLGYIWVVEDENHLDEQQLQQLKKAAQAARAKLIQHHQQRRKEEEGHKDFFWQLLMGHLQSETAIEEKAAKLGVALPSSFHILILQFASEISDKTVCQIRNLAAAAQHLKPVFHAIDRNQFILLSTPRFRHSSMRDFTNALAGFLRQMNDQFGSALLHGGSGSLYEDYTKVEKSYQEALTVLRIKTQFPGETSRLHYYPDLGYYRFLPLILEEKEKRGYRNICLEKLREYDREHNGDLLRTLEVFLGCDSNSKLAADALHVHTNTMNYRLKRISEIGDIDLTDMDQKVTLYLDLKTERLGRS</sequence>
<dbReference type="Pfam" id="PF17853">
    <property type="entry name" value="GGDEF_2"/>
    <property type="match status" value="1"/>
</dbReference>
<dbReference type="Gene3D" id="1.10.10.2840">
    <property type="entry name" value="PucR C-terminal helix-turn-helix domain"/>
    <property type="match status" value="1"/>
</dbReference>
<organism evidence="5 6">
    <name type="scientific">Paenibacillus beijingensis</name>
    <dbReference type="NCBI Taxonomy" id="1126833"/>
    <lineage>
        <taxon>Bacteria</taxon>
        <taxon>Bacillati</taxon>
        <taxon>Bacillota</taxon>
        <taxon>Bacilli</taxon>
        <taxon>Bacillales</taxon>
        <taxon>Paenibacillaceae</taxon>
        <taxon>Paenibacillus</taxon>
    </lineage>
</organism>
<dbReference type="RefSeq" id="WP_045669833.1">
    <property type="nucleotide sequence ID" value="NZ_CP011058.1"/>
</dbReference>
<dbReference type="InterPro" id="IPR041522">
    <property type="entry name" value="CdaR_GGDEF"/>
</dbReference>
<protein>
    <submittedName>
        <fullName evidence="5">PucR family transcriptional regulator</fullName>
    </submittedName>
</protein>
<dbReference type="STRING" id="1126833.VN24_07180"/>
<dbReference type="InterPro" id="IPR051448">
    <property type="entry name" value="CdaR-like_regulators"/>
</dbReference>
<reference evidence="6" key="2">
    <citation type="submission" date="2015-03" db="EMBL/GenBank/DDBJ databases">
        <title>Genome sequence of Paenibacillus beijingensis strain DSM 24997T.</title>
        <authorList>
            <person name="Kwak Y."/>
            <person name="Shin J.-H."/>
        </authorList>
    </citation>
    <scope>NUCLEOTIDE SEQUENCE [LARGE SCALE GENOMIC DNA]</scope>
    <source>
        <strain evidence="6">DSM 24997</strain>
    </source>
</reference>
<reference evidence="5 6" key="1">
    <citation type="journal article" date="2015" name="J. Biotechnol.">
        <title>Complete genome sequence of Paenibacillus beijingensis 7188(T) (=DSM 24997(T)), a novel rhizobacterium from jujube garden soil.</title>
        <authorList>
            <person name="Kwak Y."/>
            <person name="Shin J.H."/>
        </authorList>
    </citation>
    <scope>NUCLEOTIDE SEQUENCE [LARGE SCALE GENOMIC DNA]</scope>
    <source>
        <strain evidence="5 6">DSM 24997</strain>
    </source>
</reference>
<evidence type="ECO:0000259" key="3">
    <source>
        <dbReference type="Pfam" id="PF13556"/>
    </source>
</evidence>
<dbReference type="AlphaFoldDB" id="A0A0D5NHK3"/>
<accession>A0A0D5NHK3</accession>
<feature type="domain" description="CdaR GGDEF-like" evidence="4">
    <location>
        <begin position="167"/>
        <end position="293"/>
    </location>
</feature>
<dbReference type="Pfam" id="PF13556">
    <property type="entry name" value="HTH_30"/>
    <property type="match status" value="1"/>
</dbReference>
<evidence type="ECO:0000313" key="5">
    <source>
        <dbReference type="EMBL" id="AJY74398.1"/>
    </source>
</evidence>
<dbReference type="PANTHER" id="PTHR33744:SF1">
    <property type="entry name" value="DNA-BINDING TRANSCRIPTIONAL ACTIVATOR ADER"/>
    <property type="match status" value="1"/>
</dbReference>
<comment type="similarity">
    <text evidence="1">Belongs to the CdaR family.</text>
</comment>
<dbReference type="InterPro" id="IPR042070">
    <property type="entry name" value="PucR_C-HTH_sf"/>
</dbReference>
<keyword evidence="2" id="KW-0175">Coiled coil</keyword>
<dbReference type="PATRIC" id="fig|1126833.4.peg.1574"/>
<evidence type="ECO:0000256" key="1">
    <source>
        <dbReference type="ARBA" id="ARBA00006754"/>
    </source>
</evidence>
<dbReference type="HOGENOM" id="CLU_017436_7_2_9"/>
<dbReference type="PANTHER" id="PTHR33744">
    <property type="entry name" value="CARBOHYDRATE DIACID REGULATOR"/>
    <property type="match status" value="1"/>
</dbReference>